<keyword evidence="1" id="KW-0456">Lyase</keyword>
<evidence type="ECO:0000313" key="2">
    <source>
        <dbReference type="Proteomes" id="UP001246858"/>
    </source>
</evidence>
<accession>A0ACC6L286</accession>
<dbReference type="EC" id="4.2.2.20" evidence="1"/>
<dbReference type="EMBL" id="JAVDTF010000004">
    <property type="protein sequence ID" value="MDR6785622.1"/>
    <property type="molecule type" value="Genomic_DNA"/>
</dbReference>
<organism evidence="1 2">
    <name type="scientific">Pedobacter africanus</name>
    <dbReference type="NCBI Taxonomy" id="151894"/>
    <lineage>
        <taxon>Bacteria</taxon>
        <taxon>Pseudomonadati</taxon>
        <taxon>Bacteroidota</taxon>
        <taxon>Sphingobacteriia</taxon>
        <taxon>Sphingobacteriales</taxon>
        <taxon>Sphingobacteriaceae</taxon>
        <taxon>Pedobacter</taxon>
    </lineage>
</organism>
<proteinExistence type="predicted"/>
<protein>
    <submittedName>
        <fullName evidence="1">Chondroitin-sulfate-ABC endolyase/exolyase</fullName>
        <ecNumber evidence="1">4.2.2.20</ecNumber>
        <ecNumber evidence="1">4.2.2.21</ecNumber>
    </submittedName>
</protein>
<gene>
    <name evidence="1" type="ORF">J2X78_004207</name>
</gene>
<dbReference type="Proteomes" id="UP001246858">
    <property type="component" value="Unassembled WGS sequence"/>
</dbReference>
<comment type="caution">
    <text evidence="1">The sequence shown here is derived from an EMBL/GenBank/DDBJ whole genome shotgun (WGS) entry which is preliminary data.</text>
</comment>
<sequence length="1031" mass="116585">MNINSRRRPDMKRLWFVFLLLLTATANSYAQVQTDICEGNIPKNWQAVNGSLSLSQRHFKLGRQSVQWDWQEGGKSLLKLKNEALSRVAGNPRSTFVVWVYNEAPLNDKLLFKFGVEGQTACTFEFKLNFKGWRTAWVMYHRDMNGKPEPGMNTLEVQAPAALKKGTLFIDQLMYNVTINPRSPMRDEQLPFINPEADKAANAHWNALYSFSHTPGYLPLAKSITGKEITELATISKRYREQVLPAEDKVKTVLPAIEKEFAYWNIRRDGQNITGRPVYSMNDTELLSLSPTESVKEANRLSGIKRYSQFMLQVAQACASSKDAGEQHRLENIFMDLLDHLDDQGWAYGSGMGALHHHGYNLEGFYTACWLMKDLIKKEGKLDRTFKSMSWFSGLGRTLQHPDSLPSSNIDVFNTLLGSMLSAVLMLDDSPEKLRYLHSYSNWLSKNVVPDHTIEGAFKPDGAVFHHGNLYPAYGIGGYTGIAPIVYVLSGTSFRMQQPAHESLRNSLLMMHYYTNPFKWPVSLSGRHPTGNWGIADMPYAWMAMAGTPDGKLKADTLMAAIYLRLNEGKRSQWTTAFKNMHITPAAYPHGHWNLNYGLLDIHRRQDWLLTLRGHNRYFISHESYPGANMYGRYLAYGQLEVLFPQSKTDDGSNFKDEGWNWNNIPGTTTLQLPMDKLRANIINADDFSGIEEMLISDEPFAGGTTFKQQGMFAMKLHGHDKYDMGSFRATKSWFMFDSLVICLGSDICNSIAEYPTQTTLFQNYLKRTSDPVVVNGIEVNTFPYKENKGGKGMTVMDNRNIGYYIPDAENAVLSKDRQLSRDQKDARETSGNFAKLTLEHGNAPLNAGYEYAMLVKTDKQQLEKMSLRMKSKAPVHRVLQQDSIAHSVWYAAQQITATAIFGSNKVLNDSLLISNSKACLLMYQHKGAKLSMSVTDPDLAFYEGPDDSPKDASGKRKEVSIYSRSWYRSPARPSVVTLRIKGEWATARNNDELVKATVDKDGNTQLDIRCKDGLVSAVELVQQNQKKNVK</sequence>
<dbReference type="EC" id="4.2.2.21" evidence="1"/>
<keyword evidence="2" id="KW-1185">Reference proteome</keyword>
<reference evidence="1" key="1">
    <citation type="submission" date="2023-07" db="EMBL/GenBank/DDBJ databases">
        <title>Sorghum-associated microbial communities from plants grown in Nebraska, USA.</title>
        <authorList>
            <person name="Schachtman D."/>
        </authorList>
    </citation>
    <scope>NUCLEOTIDE SEQUENCE</scope>
    <source>
        <strain evidence="1">2697</strain>
    </source>
</reference>
<name>A0ACC6L286_9SPHI</name>
<evidence type="ECO:0000313" key="1">
    <source>
        <dbReference type="EMBL" id="MDR6785622.1"/>
    </source>
</evidence>